<evidence type="ECO:0000313" key="6">
    <source>
        <dbReference type="EMBL" id="SDZ05180.1"/>
    </source>
</evidence>
<reference evidence="7" key="1">
    <citation type="submission" date="2016-10" db="EMBL/GenBank/DDBJ databases">
        <authorList>
            <person name="Varghese N."/>
            <person name="Submissions S."/>
        </authorList>
    </citation>
    <scope>NUCLEOTIDE SEQUENCE [LARGE SCALE GENOMIC DNA]</scope>
    <source>
        <strain evidence="7">CGMCC 4.3530</strain>
    </source>
</reference>
<keyword evidence="1" id="KW-0805">Transcription regulation</keyword>
<dbReference type="InterPro" id="IPR009057">
    <property type="entry name" value="Homeodomain-like_sf"/>
</dbReference>
<feature type="DNA-binding region" description="H-T-H motif" evidence="4">
    <location>
        <begin position="45"/>
        <end position="64"/>
    </location>
</feature>
<dbReference type="SUPFAM" id="SSF48498">
    <property type="entry name" value="Tetracyclin repressor-like, C-terminal domain"/>
    <property type="match status" value="1"/>
</dbReference>
<dbReference type="InterPro" id="IPR001647">
    <property type="entry name" value="HTH_TetR"/>
</dbReference>
<sequence>MATIFPIGEDMTTERRPMRADARRNYERLLAEAEAAFREHGTDASLEEIARSAGVGIGTLYRHFPTREALLEALLHDRFATLCEMGADLLGAKSPRAALITWLREFAKSSNRYQGLPASVVATLNDEESRLYSSCHAMREAGEKLLVRAQQAGEVRPDLLANELLLLVASISWASEHSPNSIDRFLTLLVEGIRP</sequence>
<dbReference type="GO" id="GO:0000976">
    <property type="term" value="F:transcription cis-regulatory region binding"/>
    <property type="evidence" value="ECO:0007669"/>
    <property type="project" value="TreeGrafter"/>
</dbReference>
<proteinExistence type="predicted"/>
<dbReference type="PROSITE" id="PS50977">
    <property type="entry name" value="HTH_TETR_2"/>
    <property type="match status" value="1"/>
</dbReference>
<dbReference type="GO" id="GO:0003700">
    <property type="term" value="F:DNA-binding transcription factor activity"/>
    <property type="evidence" value="ECO:0007669"/>
    <property type="project" value="TreeGrafter"/>
</dbReference>
<dbReference type="PRINTS" id="PR00455">
    <property type="entry name" value="HTHTETR"/>
</dbReference>
<feature type="domain" description="HTH tetR-type" evidence="5">
    <location>
        <begin position="23"/>
        <end position="82"/>
    </location>
</feature>
<accession>A0A1H3PW30</accession>
<organism evidence="6 7">
    <name type="scientific">Saccharopolyspora shandongensis</name>
    <dbReference type="NCBI Taxonomy" id="418495"/>
    <lineage>
        <taxon>Bacteria</taxon>
        <taxon>Bacillati</taxon>
        <taxon>Actinomycetota</taxon>
        <taxon>Actinomycetes</taxon>
        <taxon>Pseudonocardiales</taxon>
        <taxon>Pseudonocardiaceae</taxon>
        <taxon>Saccharopolyspora</taxon>
    </lineage>
</organism>
<keyword evidence="3" id="KW-0804">Transcription</keyword>
<dbReference type="EMBL" id="FNOK01000044">
    <property type="protein sequence ID" value="SDZ05180.1"/>
    <property type="molecule type" value="Genomic_DNA"/>
</dbReference>
<dbReference type="SUPFAM" id="SSF46689">
    <property type="entry name" value="Homeodomain-like"/>
    <property type="match status" value="1"/>
</dbReference>
<dbReference type="Pfam" id="PF21597">
    <property type="entry name" value="TetR_C_43"/>
    <property type="match status" value="1"/>
</dbReference>
<evidence type="ECO:0000256" key="1">
    <source>
        <dbReference type="ARBA" id="ARBA00023015"/>
    </source>
</evidence>
<dbReference type="PANTHER" id="PTHR30055:SF234">
    <property type="entry name" value="HTH-TYPE TRANSCRIPTIONAL REGULATOR BETI"/>
    <property type="match status" value="1"/>
</dbReference>
<evidence type="ECO:0000259" key="5">
    <source>
        <dbReference type="PROSITE" id="PS50977"/>
    </source>
</evidence>
<dbReference type="Pfam" id="PF00440">
    <property type="entry name" value="TetR_N"/>
    <property type="match status" value="1"/>
</dbReference>
<dbReference type="PANTHER" id="PTHR30055">
    <property type="entry name" value="HTH-TYPE TRANSCRIPTIONAL REGULATOR RUTR"/>
    <property type="match status" value="1"/>
</dbReference>
<gene>
    <name evidence="6" type="ORF">SAMN05216215_104426</name>
</gene>
<evidence type="ECO:0000256" key="4">
    <source>
        <dbReference type="PROSITE-ProRule" id="PRU00335"/>
    </source>
</evidence>
<dbReference type="InterPro" id="IPR049445">
    <property type="entry name" value="TetR_SbtR-like_C"/>
</dbReference>
<keyword evidence="2 4" id="KW-0238">DNA-binding</keyword>
<protein>
    <submittedName>
        <fullName evidence="6">Transcriptional regulator, TetR family</fullName>
    </submittedName>
</protein>
<evidence type="ECO:0000313" key="7">
    <source>
        <dbReference type="Proteomes" id="UP000199529"/>
    </source>
</evidence>
<evidence type="ECO:0000256" key="2">
    <source>
        <dbReference type="ARBA" id="ARBA00023125"/>
    </source>
</evidence>
<dbReference type="AlphaFoldDB" id="A0A1H3PW30"/>
<dbReference type="Proteomes" id="UP000199529">
    <property type="component" value="Unassembled WGS sequence"/>
</dbReference>
<dbReference type="InterPro" id="IPR036271">
    <property type="entry name" value="Tet_transcr_reg_TetR-rel_C_sf"/>
</dbReference>
<dbReference type="InterPro" id="IPR050109">
    <property type="entry name" value="HTH-type_TetR-like_transc_reg"/>
</dbReference>
<dbReference type="STRING" id="418495.SAMN05216215_104426"/>
<evidence type="ECO:0000256" key="3">
    <source>
        <dbReference type="ARBA" id="ARBA00023163"/>
    </source>
</evidence>
<name>A0A1H3PW30_9PSEU</name>
<dbReference type="Gene3D" id="1.10.357.10">
    <property type="entry name" value="Tetracycline Repressor, domain 2"/>
    <property type="match status" value="1"/>
</dbReference>
<keyword evidence="7" id="KW-1185">Reference proteome</keyword>